<dbReference type="OrthoDB" id="9763119at2"/>
<dbReference type="InterPro" id="IPR043128">
    <property type="entry name" value="Rev_trsase/Diguanyl_cyclase"/>
</dbReference>
<dbReference type="InterPro" id="IPR000014">
    <property type="entry name" value="PAS"/>
</dbReference>
<name>A0A4R6E115_9RHOO</name>
<dbReference type="InterPro" id="IPR000160">
    <property type="entry name" value="GGDEF_dom"/>
</dbReference>
<evidence type="ECO:0000259" key="7">
    <source>
        <dbReference type="PROSITE" id="PS50887"/>
    </source>
</evidence>
<keyword evidence="2 5" id="KW-0812">Transmembrane</keyword>
<evidence type="ECO:0000256" key="4">
    <source>
        <dbReference type="ARBA" id="ARBA00023136"/>
    </source>
</evidence>
<dbReference type="Gene3D" id="3.30.450.350">
    <property type="entry name" value="CHASE domain"/>
    <property type="match status" value="1"/>
</dbReference>
<dbReference type="InterPro" id="IPR042240">
    <property type="entry name" value="CHASE_sf"/>
</dbReference>
<dbReference type="PROSITE" id="PS50839">
    <property type="entry name" value="CHASE"/>
    <property type="match status" value="1"/>
</dbReference>
<evidence type="ECO:0000256" key="1">
    <source>
        <dbReference type="ARBA" id="ARBA00004370"/>
    </source>
</evidence>
<reference evidence="8 9" key="1">
    <citation type="submission" date="2019-03" db="EMBL/GenBank/DDBJ databases">
        <title>Genomic Encyclopedia of Type Strains, Phase IV (KMG-IV): sequencing the most valuable type-strain genomes for metagenomic binning, comparative biology and taxonomic classification.</title>
        <authorList>
            <person name="Goeker M."/>
        </authorList>
    </citation>
    <scope>NUCLEOTIDE SEQUENCE [LARGE SCALE GENOMIC DNA]</scope>
    <source>
        <strain evidence="8 9">DSM 12121</strain>
    </source>
</reference>
<dbReference type="SMART" id="SM00267">
    <property type="entry name" value="GGDEF"/>
    <property type="match status" value="1"/>
</dbReference>
<dbReference type="NCBIfam" id="TIGR00254">
    <property type="entry name" value="GGDEF"/>
    <property type="match status" value="1"/>
</dbReference>
<dbReference type="PANTHER" id="PTHR44757:SF2">
    <property type="entry name" value="BIOFILM ARCHITECTURE MAINTENANCE PROTEIN MBAA"/>
    <property type="match status" value="1"/>
</dbReference>
<dbReference type="PANTHER" id="PTHR44757">
    <property type="entry name" value="DIGUANYLATE CYCLASE DGCP"/>
    <property type="match status" value="1"/>
</dbReference>
<comment type="subcellular location">
    <subcellularLocation>
        <location evidence="1">Membrane</location>
    </subcellularLocation>
</comment>
<evidence type="ECO:0000256" key="2">
    <source>
        <dbReference type="ARBA" id="ARBA00022692"/>
    </source>
</evidence>
<dbReference type="SUPFAM" id="SSF55785">
    <property type="entry name" value="PYP-like sensor domain (PAS domain)"/>
    <property type="match status" value="1"/>
</dbReference>
<evidence type="ECO:0000313" key="9">
    <source>
        <dbReference type="Proteomes" id="UP000295129"/>
    </source>
</evidence>
<keyword evidence="4 5" id="KW-0472">Membrane</keyword>
<dbReference type="CDD" id="cd01949">
    <property type="entry name" value="GGDEF"/>
    <property type="match status" value="1"/>
</dbReference>
<evidence type="ECO:0000259" key="6">
    <source>
        <dbReference type="PROSITE" id="PS50839"/>
    </source>
</evidence>
<protein>
    <submittedName>
        <fullName evidence="8">Diguanylate cyclase (GGDEF)-like protein</fullName>
    </submittedName>
</protein>
<keyword evidence="3 5" id="KW-1133">Transmembrane helix</keyword>
<evidence type="ECO:0000256" key="5">
    <source>
        <dbReference type="SAM" id="Phobius"/>
    </source>
</evidence>
<dbReference type="Pfam" id="PF03924">
    <property type="entry name" value="CHASE"/>
    <property type="match status" value="1"/>
</dbReference>
<dbReference type="Proteomes" id="UP000295129">
    <property type="component" value="Unassembled WGS sequence"/>
</dbReference>
<dbReference type="EMBL" id="SNVV01000007">
    <property type="protein sequence ID" value="TDN51391.1"/>
    <property type="molecule type" value="Genomic_DNA"/>
</dbReference>
<accession>A0A4R6E115</accession>
<dbReference type="CDD" id="cd00130">
    <property type="entry name" value="PAS"/>
    <property type="match status" value="1"/>
</dbReference>
<feature type="transmembrane region" description="Helical" evidence="5">
    <location>
        <begin position="21"/>
        <end position="40"/>
    </location>
</feature>
<comment type="caution">
    <text evidence="8">The sequence shown here is derived from an EMBL/GenBank/DDBJ whole genome shotgun (WGS) entry which is preliminary data.</text>
</comment>
<dbReference type="GO" id="GO:0007165">
    <property type="term" value="P:signal transduction"/>
    <property type="evidence" value="ECO:0007669"/>
    <property type="project" value="UniProtKB-ARBA"/>
</dbReference>
<gene>
    <name evidence="8" type="ORF">C7389_107125</name>
</gene>
<dbReference type="InterPro" id="IPR006189">
    <property type="entry name" value="CHASE_dom"/>
</dbReference>
<dbReference type="InterPro" id="IPR029787">
    <property type="entry name" value="Nucleotide_cyclase"/>
</dbReference>
<feature type="domain" description="CHASE" evidence="6">
    <location>
        <begin position="86"/>
        <end position="218"/>
    </location>
</feature>
<keyword evidence="9" id="KW-1185">Reference proteome</keyword>
<dbReference type="GO" id="GO:0003824">
    <property type="term" value="F:catalytic activity"/>
    <property type="evidence" value="ECO:0007669"/>
    <property type="project" value="UniProtKB-ARBA"/>
</dbReference>
<evidence type="ECO:0000313" key="8">
    <source>
        <dbReference type="EMBL" id="TDN51391.1"/>
    </source>
</evidence>
<dbReference type="InterPro" id="IPR013656">
    <property type="entry name" value="PAS_4"/>
</dbReference>
<evidence type="ECO:0000256" key="3">
    <source>
        <dbReference type="ARBA" id="ARBA00022989"/>
    </source>
</evidence>
<dbReference type="AlphaFoldDB" id="A0A4R6E115"/>
<dbReference type="Gene3D" id="3.30.70.270">
    <property type="match status" value="1"/>
</dbReference>
<dbReference type="Pfam" id="PF00990">
    <property type="entry name" value="GGDEF"/>
    <property type="match status" value="1"/>
</dbReference>
<dbReference type="RefSeq" id="WP_133590924.1">
    <property type="nucleotide sequence ID" value="NZ_SNVV01000007.1"/>
</dbReference>
<dbReference type="Pfam" id="PF08448">
    <property type="entry name" value="PAS_4"/>
    <property type="match status" value="1"/>
</dbReference>
<dbReference type="SMART" id="SM01079">
    <property type="entry name" value="CHASE"/>
    <property type="match status" value="1"/>
</dbReference>
<dbReference type="GO" id="GO:0016020">
    <property type="term" value="C:membrane"/>
    <property type="evidence" value="ECO:0007669"/>
    <property type="project" value="UniProtKB-SubCell"/>
</dbReference>
<proteinExistence type="predicted"/>
<dbReference type="PROSITE" id="PS50887">
    <property type="entry name" value="GGDEF"/>
    <property type="match status" value="1"/>
</dbReference>
<dbReference type="Gene3D" id="3.30.450.20">
    <property type="entry name" value="PAS domain"/>
    <property type="match status" value="1"/>
</dbReference>
<sequence>MRRPPRLTALLPRPAGPALRAAALTLLVVFATLGLQWLAWRQYRAVEMREAAAAFARVADQSTLSLNQQLTHYRNALLALRAAYMAAEGFSVEEFARYIQILGIDRGLSGLRALAFNRAVSDTERDAYLAEVRQRNKAYDPIYAEFDIYPPARRPFYHVAEMVQPPAGNQRSLGYDLLSDEVRQRAIEEAGEHGFAATPPLRLRQDPDALAVLLLTPVPTPSPEGKLRPSNTLGASFVVTDLVETALSPALRRQFNLRLTDLGAAGSTSLQAQPLFDDGFPATPDLRAVRSELVFGGRRWLLEFHPVQPLLPPIARHELAALFIAGALLAGTVAHLTQQRLQRNSRDHALARLASDCVMRVDAHGHVIDADHTALRITGRSAERWRNLPLWASCAPGAHAETIRSLVMSVAAERNSGSAECRILGDDGKEHWISLRLGNHLEHPHLRCLLAQLSSIAKRKAAEAEIERLAFFDPLTGLPNRRLLEERAELTLSAARRQPGHAALLVIDLDGFKTVNDEGGHAAGDKVLEIVAERLQAAIRASDTAARLGGDEFVVLLGAPANEADVRATALRLARAIALPAVVQERGWTVTASIGMALYPLHGTDFASLLGAADAAMYRSKHGAKGLHVMAADPDELTA</sequence>
<feature type="domain" description="GGDEF" evidence="7">
    <location>
        <begin position="500"/>
        <end position="634"/>
    </location>
</feature>
<dbReference type="InterPro" id="IPR052155">
    <property type="entry name" value="Biofilm_reg_signaling"/>
</dbReference>
<dbReference type="SUPFAM" id="SSF55073">
    <property type="entry name" value="Nucleotide cyclase"/>
    <property type="match status" value="1"/>
</dbReference>
<dbReference type="InterPro" id="IPR035965">
    <property type="entry name" value="PAS-like_dom_sf"/>
</dbReference>
<organism evidence="8 9">
    <name type="scientific">Azoarcus indigens</name>
    <dbReference type="NCBI Taxonomy" id="29545"/>
    <lineage>
        <taxon>Bacteria</taxon>
        <taxon>Pseudomonadati</taxon>
        <taxon>Pseudomonadota</taxon>
        <taxon>Betaproteobacteria</taxon>
        <taxon>Rhodocyclales</taxon>
        <taxon>Zoogloeaceae</taxon>
        <taxon>Azoarcus</taxon>
    </lineage>
</organism>